<dbReference type="AlphaFoldDB" id="A0AA35GI35"/>
<organism evidence="1 2">
    <name type="scientific">Comamonas aquatica</name>
    <dbReference type="NCBI Taxonomy" id="225991"/>
    <lineage>
        <taxon>Bacteria</taxon>
        <taxon>Pseudomonadati</taxon>
        <taxon>Pseudomonadota</taxon>
        <taxon>Betaproteobacteria</taxon>
        <taxon>Burkholderiales</taxon>
        <taxon>Comamonadaceae</taxon>
        <taxon>Comamonas</taxon>
    </lineage>
</organism>
<name>A0AA35GI35_9BURK</name>
<comment type="caution">
    <text evidence="1">The sequence shown here is derived from an EMBL/GenBank/DDBJ whole genome shotgun (WGS) entry which is preliminary data.</text>
</comment>
<evidence type="ECO:0000313" key="2">
    <source>
        <dbReference type="Proteomes" id="UP000834458"/>
    </source>
</evidence>
<gene>
    <name evidence="1" type="ORF">GHA_01085</name>
</gene>
<accession>A0AA35GI35</accession>
<sequence length="217" mass="23210">MLLNHQRLNTSGLNSLEAPQAQVITLTPPALVAALRWGGAQVQVLQPQPVLQLWPVPLVARMHWGQPALQLVLAAPSLRGGRLGRPTASLVLHPAALRSLLRAGGARLQLVLTPAPLLAPLRLGRATVSTVQSVHSLVSRLSWGSVVVVQVLHPQPLRGGRLGRPVLQSLSVIEVTQGLGPMRWGAHRLQVVAHPLPLSARARLGRPLVQWEAACPC</sequence>
<dbReference type="EMBL" id="CAHPSC010000011">
    <property type="protein sequence ID" value="CAB5675206.1"/>
    <property type="molecule type" value="Genomic_DNA"/>
</dbReference>
<reference evidence="1" key="1">
    <citation type="submission" date="2020-05" db="EMBL/GenBank/DDBJ databases">
        <authorList>
            <person name="Delgado-Blas J."/>
        </authorList>
    </citation>
    <scope>NUCLEOTIDE SEQUENCE</scope>
    <source>
        <strain evidence="1">BB1454</strain>
    </source>
</reference>
<protein>
    <submittedName>
        <fullName evidence="1">Uncharacterized protein</fullName>
    </submittedName>
</protein>
<dbReference type="Proteomes" id="UP000834458">
    <property type="component" value="Unassembled WGS sequence"/>
</dbReference>
<dbReference type="RefSeq" id="WP_234686379.1">
    <property type="nucleotide sequence ID" value="NZ_CAHPSC010000011.1"/>
</dbReference>
<proteinExistence type="predicted"/>
<evidence type="ECO:0000313" key="1">
    <source>
        <dbReference type="EMBL" id="CAB5675206.1"/>
    </source>
</evidence>